<feature type="binding site" evidence="10">
    <location>
        <position position="75"/>
    </location>
    <ligand>
        <name>Zn(2+)</name>
        <dbReference type="ChEBI" id="CHEBI:29105"/>
        <label>1</label>
    </ligand>
</feature>
<dbReference type="PANTHER" id="PTHR45892">
    <property type="entry name" value="AMINOACYLASE-1"/>
    <property type="match status" value="1"/>
</dbReference>
<protein>
    <recommendedName>
        <fullName evidence="3">N-acyl-aliphatic-L-amino acid amidohydrolase</fullName>
        <ecNumber evidence="3">3.5.1.14</ecNumber>
    </recommendedName>
    <alternativeName>
        <fullName evidence="8">N-acyl-L-amino-acid amidohydrolase</fullName>
    </alternativeName>
</protein>
<keyword evidence="7 10" id="KW-0862">Zinc</keyword>
<dbReference type="Pfam" id="PF07687">
    <property type="entry name" value="M20_dimer"/>
    <property type="match status" value="1"/>
</dbReference>
<accession>A0AAF3EDA6</accession>
<comment type="cofactor">
    <cofactor evidence="10">
        <name>Zn(2+)</name>
        <dbReference type="ChEBI" id="CHEBI:29105"/>
    </cofactor>
    <text evidence="10">Binds 2 Zn(2+) ions per subunit.</text>
</comment>
<sequence>MSDEDIAVTKFREYLRIRTDQPEPDYESCVKFLFALADELGIERVRVEPVTGYPFVVMTIPGKAPQLSAIVLHSHTDVVPVYREKWTHDPFSGDKDEKGNIYGRGAQDMKSNGIQYFEAIRRHFSRGIKEFKRNVHIIWGPDEERGSRNGMEKFLESQEFQKLNIGFVLDEGMASEDQIYRVYYAERCKWWIRVSFTGRPGHGSRIIDNSAAEKMLSFLNSALKFRESQKVLLESDPTKTLGDVTTLNLTMIKGGVETNVVPADFECEFDIRVPPTVDFDALEKEINEWAQKAGKGTKIEFILHKTFKNMTPHMAGDPFWEAFENVLKKERCTFRNEIFPAGTDSGLIREKGYRSIGFSPIINTQCLLHDHDEFLNERVYLRGVEIYEKLIEALANIDEEK</sequence>
<evidence type="ECO:0000256" key="8">
    <source>
        <dbReference type="ARBA" id="ARBA00029656"/>
    </source>
</evidence>
<name>A0AAF3EDA6_9BILA</name>
<dbReference type="FunFam" id="3.40.630.10:FF:000019">
    <property type="entry name" value="Aminoacylase 1"/>
    <property type="match status" value="1"/>
</dbReference>
<dbReference type="InterPro" id="IPR052083">
    <property type="entry name" value="Aminoacylase-1_M20A"/>
</dbReference>
<evidence type="ECO:0000256" key="7">
    <source>
        <dbReference type="ARBA" id="ARBA00022833"/>
    </source>
</evidence>
<evidence type="ECO:0000259" key="11">
    <source>
        <dbReference type="Pfam" id="PF07687"/>
    </source>
</evidence>
<dbReference type="InterPro" id="IPR011650">
    <property type="entry name" value="Peptidase_M20_dimer"/>
</dbReference>
<dbReference type="GO" id="GO:0006520">
    <property type="term" value="P:amino acid metabolic process"/>
    <property type="evidence" value="ECO:0007669"/>
    <property type="project" value="InterPro"/>
</dbReference>
<dbReference type="SUPFAM" id="SSF53187">
    <property type="entry name" value="Zn-dependent exopeptidases"/>
    <property type="match status" value="1"/>
</dbReference>
<dbReference type="Gene3D" id="3.30.70.360">
    <property type="match status" value="1"/>
</dbReference>
<dbReference type="AlphaFoldDB" id="A0AAF3EDA6"/>
<keyword evidence="12" id="KW-1185">Reference proteome</keyword>
<reference evidence="13" key="1">
    <citation type="submission" date="2024-02" db="UniProtKB">
        <authorList>
            <consortium name="WormBaseParasite"/>
        </authorList>
    </citation>
    <scope>IDENTIFICATION</scope>
</reference>
<keyword evidence="4" id="KW-0963">Cytoplasm</keyword>
<comment type="subcellular location">
    <subcellularLocation>
        <location evidence="1">Cytoplasm</location>
    </subcellularLocation>
</comment>
<keyword evidence="6" id="KW-0378">Hydrolase</keyword>
<feature type="binding site" evidence="10">
    <location>
        <position position="171"/>
    </location>
    <ligand>
        <name>Zn(2+)</name>
        <dbReference type="ChEBI" id="CHEBI:29105"/>
        <label>1</label>
    </ligand>
</feature>
<feature type="domain" description="Peptidase M20 dimerisation" evidence="11">
    <location>
        <begin position="185"/>
        <end position="295"/>
    </location>
</feature>
<dbReference type="SUPFAM" id="SSF55031">
    <property type="entry name" value="Bacterial exopeptidase dimerisation domain"/>
    <property type="match status" value="1"/>
</dbReference>
<proteinExistence type="inferred from homology"/>
<evidence type="ECO:0000256" key="2">
    <source>
        <dbReference type="ARBA" id="ARBA00006247"/>
    </source>
</evidence>
<dbReference type="Gene3D" id="1.10.150.900">
    <property type="match status" value="1"/>
</dbReference>
<evidence type="ECO:0000256" key="4">
    <source>
        <dbReference type="ARBA" id="ARBA00022490"/>
    </source>
</evidence>
<feature type="active site" evidence="9">
    <location>
        <position position="77"/>
    </location>
</feature>
<dbReference type="EC" id="3.5.1.14" evidence="3"/>
<evidence type="ECO:0000256" key="1">
    <source>
        <dbReference type="ARBA" id="ARBA00004496"/>
    </source>
</evidence>
<dbReference type="Proteomes" id="UP000887575">
    <property type="component" value="Unassembled WGS sequence"/>
</dbReference>
<dbReference type="GO" id="GO:0005737">
    <property type="term" value="C:cytoplasm"/>
    <property type="evidence" value="ECO:0007669"/>
    <property type="project" value="UniProtKB-SubCell"/>
</dbReference>
<dbReference type="InterPro" id="IPR010159">
    <property type="entry name" value="N-acyl_aa_amidohydrolase"/>
</dbReference>
<feature type="binding site" evidence="10">
    <location>
        <position position="108"/>
    </location>
    <ligand>
        <name>Zn(2+)</name>
        <dbReference type="ChEBI" id="CHEBI:29105"/>
        <label>2</label>
    </ligand>
</feature>
<dbReference type="GO" id="GO:0046872">
    <property type="term" value="F:metal ion binding"/>
    <property type="evidence" value="ECO:0007669"/>
    <property type="project" value="UniProtKB-KW"/>
</dbReference>
<feature type="binding site" evidence="10">
    <location>
        <position position="144"/>
    </location>
    <ligand>
        <name>Zn(2+)</name>
        <dbReference type="ChEBI" id="CHEBI:29105"/>
        <label>2</label>
    </ligand>
</feature>
<dbReference type="Pfam" id="PF01546">
    <property type="entry name" value="Peptidase_M20"/>
    <property type="match status" value="1"/>
</dbReference>
<evidence type="ECO:0000256" key="10">
    <source>
        <dbReference type="PIRSR" id="PIRSR036696-2"/>
    </source>
</evidence>
<feature type="active site" description="Proton acceptor" evidence="9">
    <location>
        <position position="143"/>
    </location>
</feature>
<evidence type="ECO:0000256" key="6">
    <source>
        <dbReference type="ARBA" id="ARBA00022801"/>
    </source>
</evidence>
<dbReference type="NCBIfam" id="TIGR01880">
    <property type="entry name" value="Ac-peptdase-euk"/>
    <property type="match status" value="1"/>
</dbReference>
<dbReference type="PANTHER" id="PTHR45892:SF1">
    <property type="entry name" value="AMINOACYLASE-1"/>
    <property type="match status" value="1"/>
</dbReference>
<dbReference type="WBParaSite" id="MBELARI_LOCUS11929">
    <property type="protein sequence ID" value="MBELARI_LOCUS11929"/>
    <property type="gene ID" value="MBELARI_LOCUS11929"/>
</dbReference>
<evidence type="ECO:0000256" key="3">
    <source>
        <dbReference type="ARBA" id="ARBA00011913"/>
    </source>
</evidence>
<dbReference type="Gene3D" id="3.40.630.10">
    <property type="entry name" value="Zn peptidases"/>
    <property type="match status" value="1"/>
</dbReference>
<evidence type="ECO:0000256" key="5">
    <source>
        <dbReference type="ARBA" id="ARBA00022723"/>
    </source>
</evidence>
<dbReference type="GO" id="GO:0004046">
    <property type="term" value="F:aminoacylase activity"/>
    <property type="evidence" value="ECO:0007669"/>
    <property type="project" value="UniProtKB-EC"/>
</dbReference>
<evidence type="ECO:0000313" key="13">
    <source>
        <dbReference type="WBParaSite" id="MBELARI_LOCUS11929"/>
    </source>
</evidence>
<dbReference type="FunFam" id="1.10.150.900:FF:000001">
    <property type="entry name" value="Aminoacylase-1, putative"/>
    <property type="match status" value="1"/>
</dbReference>
<evidence type="ECO:0000313" key="12">
    <source>
        <dbReference type="Proteomes" id="UP000887575"/>
    </source>
</evidence>
<dbReference type="FunFam" id="3.30.70.360:FF:000005">
    <property type="entry name" value="Putative Aminoacylase-1"/>
    <property type="match status" value="1"/>
</dbReference>
<comment type="similarity">
    <text evidence="2">Belongs to the peptidase M20A family.</text>
</comment>
<dbReference type="PIRSF" id="PIRSF036696">
    <property type="entry name" value="ACY-1"/>
    <property type="match status" value="1"/>
</dbReference>
<dbReference type="InterPro" id="IPR002933">
    <property type="entry name" value="Peptidase_M20"/>
</dbReference>
<keyword evidence="5 10" id="KW-0479">Metal-binding</keyword>
<evidence type="ECO:0000256" key="9">
    <source>
        <dbReference type="PIRSR" id="PIRSR036696-1"/>
    </source>
</evidence>
<feature type="binding site" evidence="10">
    <location>
        <position position="369"/>
    </location>
    <ligand>
        <name>Zn(2+)</name>
        <dbReference type="ChEBI" id="CHEBI:29105"/>
        <label>2</label>
    </ligand>
</feature>
<organism evidence="12 13">
    <name type="scientific">Mesorhabditis belari</name>
    <dbReference type="NCBI Taxonomy" id="2138241"/>
    <lineage>
        <taxon>Eukaryota</taxon>
        <taxon>Metazoa</taxon>
        <taxon>Ecdysozoa</taxon>
        <taxon>Nematoda</taxon>
        <taxon>Chromadorea</taxon>
        <taxon>Rhabditida</taxon>
        <taxon>Rhabditina</taxon>
        <taxon>Rhabditomorpha</taxon>
        <taxon>Rhabditoidea</taxon>
        <taxon>Rhabditidae</taxon>
        <taxon>Mesorhabditinae</taxon>
        <taxon>Mesorhabditis</taxon>
    </lineage>
</organism>
<dbReference type="InterPro" id="IPR036264">
    <property type="entry name" value="Bact_exopeptidase_dim_dom"/>
</dbReference>
<feature type="binding site" evidence="10">
    <location>
        <position position="108"/>
    </location>
    <ligand>
        <name>Zn(2+)</name>
        <dbReference type="ChEBI" id="CHEBI:29105"/>
        <label>1</label>
    </ligand>
</feature>